<feature type="signal peptide" evidence="7">
    <location>
        <begin position="1"/>
        <end position="21"/>
    </location>
</feature>
<dbReference type="AlphaFoldDB" id="A0A1I1UDU0"/>
<protein>
    <submittedName>
        <fullName evidence="9">Cytochrome c</fullName>
    </submittedName>
</protein>
<dbReference type="InterPro" id="IPR009056">
    <property type="entry name" value="Cyt_c-like_dom"/>
</dbReference>
<dbReference type="Proteomes" id="UP000325289">
    <property type="component" value="Unassembled WGS sequence"/>
</dbReference>
<keyword evidence="1" id="KW-0813">Transport</keyword>
<feature type="chain" id="PRO_5009301880" evidence="7">
    <location>
        <begin position="22"/>
        <end position="134"/>
    </location>
</feature>
<keyword evidence="10" id="KW-1185">Reference proteome</keyword>
<reference evidence="9 10" key="1">
    <citation type="submission" date="2016-10" db="EMBL/GenBank/DDBJ databases">
        <authorList>
            <person name="Varghese N."/>
            <person name="Submissions S."/>
        </authorList>
    </citation>
    <scope>NUCLEOTIDE SEQUENCE [LARGE SCALE GENOMIC DNA]</scope>
    <source>
        <strain evidence="10">YIM D21,KCTC 23444,ACCC 10710</strain>
    </source>
</reference>
<dbReference type="OrthoDB" id="9805828at2"/>
<evidence type="ECO:0000313" key="10">
    <source>
        <dbReference type="Proteomes" id="UP000325289"/>
    </source>
</evidence>
<evidence type="ECO:0000256" key="3">
    <source>
        <dbReference type="ARBA" id="ARBA00022723"/>
    </source>
</evidence>
<dbReference type="Pfam" id="PF00034">
    <property type="entry name" value="Cytochrom_C"/>
    <property type="match status" value="1"/>
</dbReference>
<sequence>MFKTLLAATAIVALPAAAAWAQDAGDPEAGERVFRKCQACHQVGEDAQNRVGPVLNDVFGRAAGGLEGFNYSDAMVAKGEEGLVWDAESMAAFLKNPREYVPGTKMSFAGLRKDQEVADVTAYLQQYSGGGEGS</sequence>
<dbReference type="Gene3D" id="1.10.760.10">
    <property type="entry name" value="Cytochrome c-like domain"/>
    <property type="match status" value="1"/>
</dbReference>
<dbReference type="GO" id="GO:0020037">
    <property type="term" value="F:heme binding"/>
    <property type="evidence" value="ECO:0007669"/>
    <property type="project" value="InterPro"/>
</dbReference>
<evidence type="ECO:0000256" key="7">
    <source>
        <dbReference type="SAM" id="SignalP"/>
    </source>
</evidence>
<dbReference type="GO" id="GO:0009055">
    <property type="term" value="F:electron transfer activity"/>
    <property type="evidence" value="ECO:0007669"/>
    <property type="project" value="InterPro"/>
</dbReference>
<dbReference type="GO" id="GO:0046872">
    <property type="term" value="F:metal ion binding"/>
    <property type="evidence" value="ECO:0007669"/>
    <property type="project" value="UniProtKB-KW"/>
</dbReference>
<dbReference type="PANTHER" id="PTHR11961">
    <property type="entry name" value="CYTOCHROME C"/>
    <property type="match status" value="1"/>
</dbReference>
<evidence type="ECO:0000259" key="8">
    <source>
        <dbReference type="PROSITE" id="PS51007"/>
    </source>
</evidence>
<keyword evidence="2 6" id="KW-0349">Heme</keyword>
<proteinExistence type="predicted"/>
<dbReference type="SUPFAM" id="SSF46626">
    <property type="entry name" value="Cytochrome c"/>
    <property type="match status" value="1"/>
</dbReference>
<accession>A0A1I1UDU0</accession>
<keyword evidence="5 6" id="KW-0408">Iron</keyword>
<evidence type="ECO:0000313" key="9">
    <source>
        <dbReference type="EMBL" id="SFD68919.1"/>
    </source>
</evidence>
<evidence type="ECO:0000256" key="2">
    <source>
        <dbReference type="ARBA" id="ARBA00022617"/>
    </source>
</evidence>
<dbReference type="PRINTS" id="PR00604">
    <property type="entry name" value="CYTCHRMECIAB"/>
</dbReference>
<evidence type="ECO:0000256" key="5">
    <source>
        <dbReference type="ARBA" id="ARBA00023004"/>
    </source>
</evidence>
<gene>
    <name evidence="9" type="ORF">SAMN04515678_102297</name>
</gene>
<name>A0A1I1UDU0_9RHOB</name>
<keyword evidence="4" id="KW-0249">Electron transport</keyword>
<evidence type="ECO:0000256" key="6">
    <source>
        <dbReference type="PROSITE-ProRule" id="PRU00433"/>
    </source>
</evidence>
<organism evidence="9 10">
    <name type="scientific">Roseivivax sediminis</name>
    <dbReference type="NCBI Taxonomy" id="936889"/>
    <lineage>
        <taxon>Bacteria</taxon>
        <taxon>Pseudomonadati</taxon>
        <taxon>Pseudomonadota</taxon>
        <taxon>Alphaproteobacteria</taxon>
        <taxon>Rhodobacterales</taxon>
        <taxon>Roseobacteraceae</taxon>
        <taxon>Roseivivax</taxon>
    </lineage>
</organism>
<dbReference type="EMBL" id="FOMS01000002">
    <property type="protein sequence ID" value="SFD68919.1"/>
    <property type="molecule type" value="Genomic_DNA"/>
</dbReference>
<feature type="domain" description="Cytochrome c" evidence="8">
    <location>
        <begin position="25"/>
        <end position="128"/>
    </location>
</feature>
<keyword evidence="3 6" id="KW-0479">Metal-binding</keyword>
<dbReference type="PROSITE" id="PS51007">
    <property type="entry name" value="CYTC"/>
    <property type="match status" value="1"/>
</dbReference>
<dbReference type="RefSeq" id="WP_149754687.1">
    <property type="nucleotide sequence ID" value="NZ_FOMS01000002.1"/>
</dbReference>
<evidence type="ECO:0000256" key="4">
    <source>
        <dbReference type="ARBA" id="ARBA00022982"/>
    </source>
</evidence>
<keyword evidence="7" id="KW-0732">Signal</keyword>
<dbReference type="InterPro" id="IPR002327">
    <property type="entry name" value="Cyt_c_1A/1B"/>
</dbReference>
<dbReference type="InterPro" id="IPR036909">
    <property type="entry name" value="Cyt_c-like_dom_sf"/>
</dbReference>
<evidence type="ECO:0000256" key="1">
    <source>
        <dbReference type="ARBA" id="ARBA00022448"/>
    </source>
</evidence>